<proteinExistence type="predicted"/>
<protein>
    <submittedName>
        <fullName evidence="3">MFS transporter</fullName>
    </submittedName>
</protein>
<organism evidence="3 4">
    <name type="scientific">Methanoliparum thermophilum</name>
    <dbReference type="NCBI Taxonomy" id="2491083"/>
    <lineage>
        <taxon>Archaea</taxon>
        <taxon>Methanobacteriati</taxon>
        <taxon>Methanobacteriota</taxon>
        <taxon>Candidatus Methanoliparia</taxon>
        <taxon>Candidatus Methanoliparales</taxon>
        <taxon>Candidatus Methanoliparaceae</taxon>
        <taxon>Candidatus Methanoliparum</taxon>
    </lineage>
</organism>
<dbReference type="InterPro" id="IPR020846">
    <property type="entry name" value="MFS_dom"/>
</dbReference>
<feature type="transmembrane region" description="Helical" evidence="1">
    <location>
        <begin position="72"/>
        <end position="90"/>
    </location>
</feature>
<feature type="transmembrane region" description="Helical" evidence="1">
    <location>
        <begin position="130"/>
        <end position="153"/>
    </location>
</feature>
<dbReference type="Gene3D" id="1.20.1250.20">
    <property type="entry name" value="MFS general substrate transporter like domains"/>
    <property type="match status" value="2"/>
</dbReference>
<feature type="transmembrane region" description="Helical" evidence="1">
    <location>
        <begin position="236"/>
        <end position="255"/>
    </location>
</feature>
<feature type="transmembrane region" description="Helical" evidence="1">
    <location>
        <begin position="330"/>
        <end position="352"/>
    </location>
</feature>
<feature type="transmembrane region" description="Helical" evidence="1">
    <location>
        <begin position="39"/>
        <end position="60"/>
    </location>
</feature>
<evidence type="ECO:0000313" key="4">
    <source>
        <dbReference type="Proteomes" id="UP000317158"/>
    </source>
</evidence>
<feature type="transmembrane region" description="Helical" evidence="1">
    <location>
        <begin position="7"/>
        <end position="27"/>
    </location>
</feature>
<name>A0A520KU21_METT2</name>
<dbReference type="Proteomes" id="UP000317158">
    <property type="component" value="Unassembled WGS sequence"/>
</dbReference>
<dbReference type="PROSITE" id="PS50850">
    <property type="entry name" value="MFS"/>
    <property type="match status" value="1"/>
</dbReference>
<dbReference type="PANTHER" id="PTHR23518:SF2">
    <property type="entry name" value="MAJOR FACILITATOR SUPERFAMILY TRANSPORTER"/>
    <property type="match status" value="1"/>
</dbReference>
<feature type="transmembrane region" description="Helical" evidence="1">
    <location>
        <begin position="267"/>
        <end position="287"/>
    </location>
</feature>
<feature type="transmembrane region" description="Helical" evidence="1">
    <location>
        <begin position="293"/>
        <end position="318"/>
    </location>
</feature>
<dbReference type="Pfam" id="PF07690">
    <property type="entry name" value="MFS_1"/>
    <property type="match status" value="2"/>
</dbReference>
<feature type="transmembrane region" description="Helical" evidence="1">
    <location>
        <begin position="96"/>
        <end position="118"/>
    </location>
</feature>
<reference evidence="3 4" key="1">
    <citation type="journal article" date="2019" name="Nat. Microbiol.">
        <title>Wide diversity of methane and short-chain alkane metabolisms in uncultured archaea.</title>
        <authorList>
            <person name="Borrel G."/>
            <person name="Adam P.S."/>
            <person name="McKay L.J."/>
            <person name="Chen L.X."/>
            <person name="Sierra-Garcia I.N."/>
            <person name="Sieber C.M."/>
            <person name="Letourneur Q."/>
            <person name="Ghozlane A."/>
            <person name="Andersen G.L."/>
            <person name="Li W.J."/>
            <person name="Hallam S.J."/>
            <person name="Muyzer G."/>
            <person name="de Oliveira V.M."/>
            <person name="Inskeep W.P."/>
            <person name="Banfield J.F."/>
            <person name="Gribaldo S."/>
        </authorList>
    </citation>
    <scope>NUCLEOTIDE SEQUENCE [LARGE SCALE GENOMIC DNA]</scope>
    <source>
        <strain evidence="3">NM1a</strain>
    </source>
</reference>
<comment type="caution">
    <text evidence="3">The sequence shown here is derived from an EMBL/GenBank/DDBJ whole genome shotgun (WGS) entry which is preliminary data.</text>
</comment>
<keyword evidence="1" id="KW-0472">Membrane</keyword>
<dbReference type="AlphaFoldDB" id="A0A520KU21"/>
<feature type="transmembrane region" description="Helical" evidence="1">
    <location>
        <begin position="204"/>
        <end position="230"/>
    </location>
</feature>
<dbReference type="PANTHER" id="PTHR23518">
    <property type="entry name" value="C-METHYLTRANSFERASE"/>
    <property type="match status" value="1"/>
</dbReference>
<evidence type="ECO:0000259" key="2">
    <source>
        <dbReference type="PROSITE" id="PS50850"/>
    </source>
</evidence>
<evidence type="ECO:0000313" key="3">
    <source>
        <dbReference type="EMBL" id="RZN65617.1"/>
    </source>
</evidence>
<evidence type="ECO:0000256" key="1">
    <source>
        <dbReference type="SAM" id="Phobius"/>
    </source>
</evidence>
<dbReference type="InterPro" id="IPR011701">
    <property type="entry name" value="MFS"/>
</dbReference>
<dbReference type="InterPro" id="IPR036259">
    <property type="entry name" value="MFS_trans_sf"/>
</dbReference>
<sequence length="386" mass="42717">MKNKKIIFVFASMFATSVGMGLLTPFISLYSKLSFNATGIWLGIIFSGFSISKIITTPFIGFASDKKSKKKVLQIGAILYSFIPFAYMYADTIYTLLIVRLLHGFSSAFMTPIIIAYLGDISPKGEEGRYMALLNLPLFLGAGIGPFLGGILIDREIRYLFYLMEIFFLTILLMTSLFPDIKKSGISSVQNYSITQSLKDHKTLILIVFGFLNSLSRCLIIFFVPIFAYISLNLDGYQIGAIFSLATITSFLLQYPFGMASDRLPKLGLILLGSFIYTFTLFLMPFSRYFWDLLFLTLIFNIGNALTAPASMGAATIIGKDLGVGTTVGLVDTSMSIGMIVGPILAGVIMDLSSIERTFYLIGMMNIIGLIVIYLLKAKLSENRNF</sequence>
<feature type="transmembrane region" description="Helical" evidence="1">
    <location>
        <begin position="159"/>
        <end position="178"/>
    </location>
</feature>
<feature type="domain" description="Major facilitator superfamily (MFS) profile" evidence="2">
    <location>
        <begin position="5"/>
        <end position="381"/>
    </location>
</feature>
<dbReference type="EMBL" id="RXIF01000001">
    <property type="protein sequence ID" value="RZN65617.1"/>
    <property type="molecule type" value="Genomic_DNA"/>
</dbReference>
<keyword evidence="1" id="KW-1133">Transmembrane helix</keyword>
<gene>
    <name evidence="3" type="ORF">EF806_00045</name>
</gene>
<dbReference type="CDD" id="cd17325">
    <property type="entry name" value="MFS_MdtG_SLC18_like"/>
    <property type="match status" value="1"/>
</dbReference>
<keyword evidence="1" id="KW-0812">Transmembrane</keyword>
<accession>A0A520KU21</accession>
<dbReference type="SUPFAM" id="SSF103473">
    <property type="entry name" value="MFS general substrate transporter"/>
    <property type="match status" value="1"/>
</dbReference>
<feature type="transmembrane region" description="Helical" evidence="1">
    <location>
        <begin position="358"/>
        <end position="376"/>
    </location>
</feature>
<dbReference type="GO" id="GO:0022857">
    <property type="term" value="F:transmembrane transporter activity"/>
    <property type="evidence" value="ECO:0007669"/>
    <property type="project" value="InterPro"/>
</dbReference>